<evidence type="ECO:0000256" key="21">
    <source>
        <dbReference type="SAM" id="MobiDB-lite"/>
    </source>
</evidence>
<evidence type="ECO:0000256" key="15">
    <source>
        <dbReference type="ARBA" id="ARBA00023288"/>
    </source>
</evidence>
<evidence type="ECO:0000256" key="11">
    <source>
        <dbReference type="ARBA" id="ARBA00022837"/>
    </source>
</evidence>
<evidence type="ECO:0000256" key="4">
    <source>
        <dbReference type="ARBA" id="ARBA00022553"/>
    </source>
</evidence>
<keyword evidence="3" id="KW-0723">Serine/threonine-protein kinase</keyword>
<dbReference type="Pfam" id="PF00069">
    <property type="entry name" value="Pkinase"/>
    <property type="match status" value="1"/>
</dbReference>
<evidence type="ECO:0000259" key="22">
    <source>
        <dbReference type="PROSITE" id="PS50011"/>
    </source>
</evidence>
<keyword evidence="4" id="KW-0597">Phosphoprotein</keyword>
<evidence type="ECO:0000256" key="20">
    <source>
        <dbReference type="PROSITE-ProRule" id="PRU10141"/>
    </source>
</evidence>
<evidence type="ECO:0000256" key="13">
    <source>
        <dbReference type="ARBA" id="ARBA00023136"/>
    </source>
</evidence>
<keyword evidence="7" id="KW-0479">Metal-binding</keyword>
<feature type="region of interest" description="Disordered" evidence="21">
    <location>
        <begin position="1"/>
        <end position="29"/>
    </location>
</feature>
<evidence type="ECO:0000256" key="12">
    <source>
        <dbReference type="ARBA" id="ARBA00022840"/>
    </source>
</evidence>
<keyword evidence="9 20" id="KW-0547">Nucleotide-binding</keyword>
<dbReference type="SUPFAM" id="SSF56112">
    <property type="entry name" value="Protein kinase-like (PK-like)"/>
    <property type="match status" value="1"/>
</dbReference>
<keyword evidence="25" id="KW-1185">Reference proteome</keyword>
<gene>
    <name evidence="24" type="ORF">AYBTSS11_LOCUS21255</name>
</gene>
<dbReference type="SMART" id="SM00220">
    <property type="entry name" value="S_TKc"/>
    <property type="match status" value="1"/>
</dbReference>
<keyword evidence="6" id="KW-0519">Myristate</keyword>
<keyword evidence="8" id="KW-0677">Repeat</keyword>
<dbReference type="PROSITE" id="PS00107">
    <property type="entry name" value="PROTEIN_KINASE_ATP"/>
    <property type="match status" value="1"/>
</dbReference>
<comment type="catalytic activity">
    <reaction evidence="19">
        <text>alpha-D-galactosyl-(1-&gt;3)-1D-myo-inositol + sucrose = raffinose + myo-inositol</text>
        <dbReference type="Rhea" id="RHEA:20161"/>
        <dbReference type="ChEBI" id="CHEBI:16634"/>
        <dbReference type="ChEBI" id="CHEBI:17268"/>
        <dbReference type="ChEBI" id="CHEBI:17505"/>
        <dbReference type="ChEBI" id="CHEBI:17992"/>
        <dbReference type="EC" id="2.4.1.82"/>
    </reaction>
</comment>
<accession>A0AA86SV30</accession>
<dbReference type="PROSITE" id="PS00108">
    <property type="entry name" value="PROTEIN_KINASE_ST"/>
    <property type="match status" value="1"/>
</dbReference>
<dbReference type="Pfam" id="PF05691">
    <property type="entry name" value="Raffinose_syn"/>
    <property type="match status" value="1"/>
</dbReference>
<evidence type="ECO:0008006" key="26">
    <source>
        <dbReference type="Google" id="ProtNLM"/>
    </source>
</evidence>
<dbReference type="SUPFAM" id="SSF47473">
    <property type="entry name" value="EF-hand"/>
    <property type="match status" value="1"/>
</dbReference>
<evidence type="ECO:0000256" key="9">
    <source>
        <dbReference type="ARBA" id="ARBA00022741"/>
    </source>
</evidence>
<dbReference type="GO" id="GO:0047274">
    <property type="term" value="F:galactinol-sucrose galactosyltransferase activity"/>
    <property type="evidence" value="ECO:0007669"/>
    <property type="project" value="UniProtKB-EC"/>
</dbReference>
<dbReference type="FunFam" id="3.30.200.20:FF:000004">
    <property type="entry name" value="Calcium-dependent protein kinase 1"/>
    <property type="match status" value="1"/>
</dbReference>
<evidence type="ECO:0000256" key="7">
    <source>
        <dbReference type="ARBA" id="ARBA00022723"/>
    </source>
</evidence>
<dbReference type="Pfam" id="PF13499">
    <property type="entry name" value="EF-hand_7"/>
    <property type="match status" value="2"/>
</dbReference>
<feature type="binding site" evidence="20">
    <location>
        <position position="76"/>
    </location>
    <ligand>
        <name>ATP</name>
        <dbReference type="ChEBI" id="CHEBI:30616"/>
    </ligand>
</feature>
<keyword evidence="5" id="KW-0808">Transferase</keyword>
<dbReference type="Gene3D" id="1.10.510.10">
    <property type="entry name" value="Transferase(Phosphotransferase) domain 1"/>
    <property type="match status" value="1"/>
</dbReference>
<feature type="domain" description="EF-hand" evidence="23">
    <location>
        <begin position="420"/>
        <end position="455"/>
    </location>
</feature>
<evidence type="ECO:0000259" key="23">
    <source>
        <dbReference type="PROSITE" id="PS50222"/>
    </source>
</evidence>
<sequence>MGNSCVVPLGKHRKERRQRKRNPYGDGAGKKLVVLKEPTGRDIGLRYELGRELGRGEFGVTYLCCDRETKEEWACKSISKKKLRTAIDIEDVRREVEIMRHLPKHPNVVSLKDTFEDDDAVHLVMELCEGGELFDRIVARGHYTERAAASVTKTIVEIVQMCHKHGVMHRDLKPENFLFGNKKETAPLKAIDFGLSVIFKPGEKFNEIVGSPYYMAPEVLKRNYGPEIDIWSAGVILYILLCGVPPFWAETEQGVAQAIIRSVVDFRREPWPKVSDNAKDLVKKMLDPDPKRRLTAQEVLDHPWLQNEKKAPNVSLGETVRSRLMQFSVMNKLKKRALRVIADHLSSEEVAGIKEGFDLMDTGNNGKINMDELRVGLQKLGHQIPDGDVQILMEAGDVDKDGCLDYGEFVAISIHLRKIDHDEHLHRAFQFFDKNQSGYIEIEELLNALADEIETNGDEVIKSIMHDVDTDKDGRISYEEFAAMMKAGTDWRKASRQYSRERFSSLSQKLIQDGALSVLPEKVCSSLHCYTLILIQRLAFVPPLRQASSLSIPILFFSDRNLVVHDKIILSGVPDNIVLTPGTGNGLVTGAFIGASAFNSKSLHVFPMGVLEVGTCGRDVPLETQFMLIESKESKDYQENSPTVYIVLLPLLEGQFRAVLQGNDKNEIEICLESGELLLGHERDPAVQTNHGLHLVYMHAGTNPFEVINQAVKAVEKHMQTFRHREKKRLPSFLDWFGWCTWDAFYTDVTAEGVEEGLKSLSGGGTCPRFLIIDDGWQQIENKTKDADDCVVQEGSQFATRLTGIKENTKFQKNRQSNDTISGLKHVVDEAKRRHNVKYVYVWHALAGYWGGVKPAASGMEHYDTSLAYPVQSPGVLGNQPDIVMDSLSVHGLGLVHPKKVFDFYNELHAYLASCGVDGVKVDVQNIIETLGSGHGGRVTLTRSYHQALEASVAQNFPDNGCIACMCHNTDGLYSSKQTAVVRASDDFYPHDPASHTIHISSVAYNTLFLGEFMQPD</sequence>
<evidence type="ECO:0000256" key="8">
    <source>
        <dbReference type="ARBA" id="ARBA00022737"/>
    </source>
</evidence>
<dbReference type="Gramene" id="rna-AYBTSS11_LOCUS21255">
    <property type="protein sequence ID" value="CAJ1967575.1"/>
    <property type="gene ID" value="gene-AYBTSS11_LOCUS21255"/>
</dbReference>
<dbReference type="PANTHER" id="PTHR31268:SF32">
    <property type="entry name" value="GALACTINOL--SUCROSE GALACTOSYLTRANSFERASE 2-RELATED"/>
    <property type="match status" value="1"/>
</dbReference>
<dbReference type="FunFam" id="1.10.238.10:FF:000050">
    <property type="entry name" value="Calcium-dependent protein kinase 7"/>
    <property type="match status" value="1"/>
</dbReference>
<keyword evidence="14" id="KW-0119">Carbohydrate metabolism</keyword>
<comment type="subcellular location">
    <subcellularLocation>
        <location evidence="1">Membrane</location>
        <topology evidence="1">Lipid-anchor</topology>
    </subcellularLocation>
</comment>
<evidence type="ECO:0000313" key="24">
    <source>
        <dbReference type="EMBL" id="CAJ1967575.1"/>
    </source>
</evidence>
<feature type="domain" description="Protein kinase" evidence="22">
    <location>
        <begin position="47"/>
        <end position="305"/>
    </location>
</feature>
<dbReference type="InterPro" id="IPR013785">
    <property type="entry name" value="Aldolase_TIM"/>
</dbReference>
<organism evidence="24 25">
    <name type="scientific">Sphenostylis stenocarpa</name>
    <dbReference type="NCBI Taxonomy" id="92480"/>
    <lineage>
        <taxon>Eukaryota</taxon>
        <taxon>Viridiplantae</taxon>
        <taxon>Streptophyta</taxon>
        <taxon>Embryophyta</taxon>
        <taxon>Tracheophyta</taxon>
        <taxon>Spermatophyta</taxon>
        <taxon>Magnoliopsida</taxon>
        <taxon>eudicotyledons</taxon>
        <taxon>Gunneridae</taxon>
        <taxon>Pentapetalae</taxon>
        <taxon>rosids</taxon>
        <taxon>fabids</taxon>
        <taxon>Fabales</taxon>
        <taxon>Fabaceae</taxon>
        <taxon>Papilionoideae</taxon>
        <taxon>50 kb inversion clade</taxon>
        <taxon>NPAAA clade</taxon>
        <taxon>indigoferoid/millettioid clade</taxon>
        <taxon>Phaseoleae</taxon>
        <taxon>Sphenostylis</taxon>
    </lineage>
</organism>
<dbReference type="InterPro" id="IPR008811">
    <property type="entry name" value="Glycosyl_hydrolases_36"/>
</dbReference>
<dbReference type="CDD" id="cd00051">
    <property type="entry name" value="EFh"/>
    <property type="match status" value="1"/>
</dbReference>
<evidence type="ECO:0000256" key="3">
    <source>
        <dbReference type="ARBA" id="ARBA00022527"/>
    </source>
</evidence>
<dbReference type="GO" id="GO:0016020">
    <property type="term" value="C:membrane"/>
    <property type="evidence" value="ECO:0007669"/>
    <property type="project" value="UniProtKB-SubCell"/>
</dbReference>
<dbReference type="InterPro" id="IPR018247">
    <property type="entry name" value="EF_Hand_1_Ca_BS"/>
</dbReference>
<feature type="domain" description="EF-hand" evidence="23">
    <location>
        <begin position="348"/>
        <end position="383"/>
    </location>
</feature>
<proteinExistence type="inferred from homology"/>
<name>A0AA86SV30_9FABA</name>
<dbReference type="InterPro" id="IPR000719">
    <property type="entry name" value="Prot_kinase_dom"/>
</dbReference>
<dbReference type="GO" id="GO:0052692">
    <property type="term" value="F:raffinose alpha-galactosidase activity"/>
    <property type="evidence" value="ECO:0007669"/>
    <property type="project" value="TreeGrafter"/>
</dbReference>
<keyword evidence="10" id="KW-0418">Kinase</keyword>
<comment type="catalytic activity">
    <reaction evidence="18">
        <text>L-seryl-[protein] + ATP = O-phospho-L-seryl-[protein] + ADP + H(+)</text>
        <dbReference type="Rhea" id="RHEA:17989"/>
        <dbReference type="Rhea" id="RHEA-COMP:9863"/>
        <dbReference type="Rhea" id="RHEA-COMP:11604"/>
        <dbReference type="ChEBI" id="CHEBI:15378"/>
        <dbReference type="ChEBI" id="CHEBI:29999"/>
        <dbReference type="ChEBI" id="CHEBI:30616"/>
        <dbReference type="ChEBI" id="CHEBI:83421"/>
        <dbReference type="ChEBI" id="CHEBI:456216"/>
        <dbReference type="EC" id="2.7.11.1"/>
    </reaction>
</comment>
<keyword evidence="11" id="KW-0106">Calcium</keyword>
<evidence type="ECO:0000256" key="14">
    <source>
        <dbReference type="ARBA" id="ARBA00023277"/>
    </source>
</evidence>
<evidence type="ECO:0000313" key="25">
    <source>
        <dbReference type="Proteomes" id="UP001189624"/>
    </source>
</evidence>
<keyword evidence="13" id="KW-0472">Membrane</keyword>
<evidence type="ECO:0000256" key="1">
    <source>
        <dbReference type="ARBA" id="ARBA00004635"/>
    </source>
</evidence>
<keyword evidence="12 20" id="KW-0067">ATP-binding</keyword>
<evidence type="ECO:0000256" key="19">
    <source>
        <dbReference type="ARBA" id="ARBA00049426"/>
    </source>
</evidence>
<evidence type="ECO:0000256" key="2">
    <source>
        <dbReference type="ARBA" id="ARBA00007240"/>
    </source>
</evidence>
<evidence type="ECO:0000256" key="10">
    <source>
        <dbReference type="ARBA" id="ARBA00022777"/>
    </source>
</evidence>
<comment type="catalytic activity">
    <reaction evidence="17">
        <text>L-threonyl-[protein] + ATP = O-phospho-L-threonyl-[protein] + ADP + H(+)</text>
        <dbReference type="Rhea" id="RHEA:46608"/>
        <dbReference type="Rhea" id="RHEA-COMP:11060"/>
        <dbReference type="Rhea" id="RHEA-COMP:11605"/>
        <dbReference type="ChEBI" id="CHEBI:15378"/>
        <dbReference type="ChEBI" id="CHEBI:30013"/>
        <dbReference type="ChEBI" id="CHEBI:30616"/>
        <dbReference type="ChEBI" id="CHEBI:61977"/>
        <dbReference type="ChEBI" id="CHEBI:456216"/>
        <dbReference type="EC" id="2.7.11.1"/>
    </reaction>
</comment>
<dbReference type="InterPro" id="IPR011992">
    <property type="entry name" value="EF-hand-dom_pair"/>
</dbReference>
<dbReference type="CDD" id="cd05117">
    <property type="entry name" value="STKc_CAMK"/>
    <property type="match status" value="1"/>
</dbReference>
<dbReference type="GO" id="GO:0005509">
    <property type="term" value="F:calcium ion binding"/>
    <property type="evidence" value="ECO:0007669"/>
    <property type="project" value="InterPro"/>
</dbReference>
<feature type="compositionally biased region" description="Basic residues" evidence="21">
    <location>
        <begin position="10"/>
        <end position="22"/>
    </location>
</feature>
<dbReference type="PANTHER" id="PTHR31268">
    <property type="match status" value="1"/>
</dbReference>
<evidence type="ECO:0000256" key="16">
    <source>
        <dbReference type="ARBA" id="ARBA00024334"/>
    </source>
</evidence>
<evidence type="ECO:0000256" key="18">
    <source>
        <dbReference type="ARBA" id="ARBA00048679"/>
    </source>
</evidence>
<evidence type="ECO:0000256" key="17">
    <source>
        <dbReference type="ARBA" id="ARBA00047899"/>
    </source>
</evidence>
<dbReference type="PROSITE" id="PS50222">
    <property type="entry name" value="EF_HAND_2"/>
    <property type="match status" value="3"/>
</dbReference>
<dbReference type="PROSITE" id="PS50011">
    <property type="entry name" value="PROTEIN_KINASE_DOM"/>
    <property type="match status" value="1"/>
</dbReference>
<keyword evidence="15" id="KW-0449">Lipoprotein</keyword>
<dbReference type="InterPro" id="IPR008271">
    <property type="entry name" value="Ser/Thr_kinase_AS"/>
</dbReference>
<evidence type="ECO:0000256" key="6">
    <source>
        <dbReference type="ARBA" id="ARBA00022707"/>
    </source>
</evidence>
<dbReference type="GO" id="GO:0005524">
    <property type="term" value="F:ATP binding"/>
    <property type="evidence" value="ECO:0007669"/>
    <property type="project" value="UniProtKB-UniRule"/>
</dbReference>
<dbReference type="Gene3D" id="1.10.238.10">
    <property type="entry name" value="EF-hand"/>
    <property type="match status" value="1"/>
</dbReference>
<comment type="similarity">
    <text evidence="16">Belongs to the protein kinase superfamily. Ser/Thr protein kinase family. CDPK subfamily.</text>
</comment>
<dbReference type="InterPro" id="IPR017441">
    <property type="entry name" value="Protein_kinase_ATP_BS"/>
</dbReference>
<dbReference type="InterPro" id="IPR017853">
    <property type="entry name" value="GH"/>
</dbReference>
<dbReference type="SMART" id="SM00054">
    <property type="entry name" value="EFh"/>
    <property type="match status" value="4"/>
</dbReference>
<dbReference type="Proteomes" id="UP001189624">
    <property type="component" value="Chromosome 7"/>
</dbReference>
<dbReference type="Gene3D" id="3.30.200.20">
    <property type="entry name" value="Phosphorylase Kinase, domain 1"/>
    <property type="match status" value="1"/>
</dbReference>
<feature type="domain" description="EF-hand" evidence="23">
    <location>
        <begin position="456"/>
        <end position="491"/>
    </location>
</feature>
<dbReference type="PROSITE" id="PS00018">
    <property type="entry name" value="EF_HAND_1"/>
    <property type="match status" value="3"/>
</dbReference>
<protein>
    <recommendedName>
        <fullName evidence="26">Calcium-dependent protein kinase</fullName>
    </recommendedName>
</protein>
<dbReference type="InterPro" id="IPR011009">
    <property type="entry name" value="Kinase-like_dom_sf"/>
</dbReference>
<dbReference type="FunFam" id="1.10.510.10:FF:000067">
    <property type="entry name" value="calcium-dependent protein kinase 13"/>
    <property type="match status" value="1"/>
</dbReference>
<dbReference type="Gene3D" id="3.20.20.70">
    <property type="entry name" value="Aldolase class I"/>
    <property type="match status" value="1"/>
</dbReference>
<reference evidence="24" key="1">
    <citation type="submission" date="2023-10" db="EMBL/GenBank/DDBJ databases">
        <authorList>
            <person name="Domelevo Entfellner J.-B."/>
        </authorList>
    </citation>
    <scope>NUCLEOTIDE SEQUENCE</scope>
</reference>
<evidence type="ECO:0000256" key="5">
    <source>
        <dbReference type="ARBA" id="ARBA00022679"/>
    </source>
</evidence>
<dbReference type="AlphaFoldDB" id="A0AA86SV30"/>
<dbReference type="SUPFAM" id="SSF51445">
    <property type="entry name" value="(Trans)glycosidases"/>
    <property type="match status" value="1"/>
</dbReference>
<dbReference type="EMBL" id="OY731404">
    <property type="protein sequence ID" value="CAJ1967575.1"/>
    <property type="molecule type" value="Genomic_DNA"/>
</dbReference>
<dbReference type="GO" id="GO:0004674">
    <property type="term" value="F:protein serine/threonine kinase activity"/>
    <property type="evidence" value="ECO:0007669"/>
    <property type="project" value="UniProtKB-KW"/>
</dbReference>
<dbReference type="InterPro" id="IPR002048">
    <property type="entry name" value="EF_hand_dom"/>
</dbReference>
<comment type="similarity">
    <text evidence="2">Belongs to the glycosyl hydrolases 36 family.</text>
</comment>